<dbReference type="InterPro" id="IPR050060">
    <property type="entry name" value="Phosphoglucosamine_mutase"/>
</dbReference>
<evidence type="ECO:0000256" key="6">
    <source>
        <dbReference type="ARBA" id="ARBA00023235"/>
    </source>
</evidence>
<dbReference type="Proteomes" id="UP001139494">
    <property type="component" value="Unassembled WGS sequence"/>
</dbReference>
<evidence type="ECO:0000256" key="2">
    <source>
        <dbReference type="ARBA" id="ARBA00010231"/>
    </source>
</evidence>
<keyword evidence="4 7" id="KW-0479">Metal-binding</keyword>
<keyword evidence="6 12" id="KW-0413">Isomerase</keyword>
<dbReference type="InterPro" id="IPR016055">
    <property type="entry name" value="A-D-PHexomutase_a/b/a-I/II/III"/>
</dbReference>
<dbReference type="RefSeq" id="WP_256027738.1">
    <property type="nucleotide sequence ID" value="NZ_JAHLKM010000001.1"/>
</dbReference>
<name>A0A9R1CNH4_9EURY</name>
<dbReference type="PANTHER" id="PTHR42946:SF1">
    <property type="entry name" value="PHOSPHOGLUCOMUTASE (ALPHA-D-GLUCOSE-1,6-BISPHOSPHATE-DEPENDENT)"/>
    <property type="match status" value="1"/>
</dbReference>
<evidence type="ECO:0000313" key="12">
    <source>
        <dbReference type="EMBL" id="MCQ4331928.1"/>
    </source>
</evidence>
<feature type="domain" description="Alpha-D-phosphohexomutase alpha/beta/alpha" evidence="11">
    <location>
        <begin position="263"/>
        <end position="364"/>
    </location>
</feature>
<dbReference type="PRINTS" id="PR00509">
    <property type="entry name" value="PGMPMM"/>
</dbReference>
<keyword evidence="3" id="KW-0597">Phosphoprotein</keyword>
<comment type="similarity">
    <text evidence="2 7">Belongs to the phosphohexose mutase family.</text>
</comment>
<keyword evidence="5 7" id="KW-0460">Magnesium</keyword>
<dbReference type="GO" id="GO:0008966">
    <property type="term" value="F:phosphoglucosamine mutase activity"/>
    <property type="evidence" value="ECO:0007669"/>
    <property type="project" value="UniProtKB-EC"/>
</dbReference>
<gene>
    <name evidence="12" type="primary">glmM</name>
    <name evidence="12" type="ORF">KM295_00210</name>
</gene>
<organism evidence="12 13">
    <name type="scientific">Natronomonas aquatica</name>
    <dbReference type="NCBI Taxonomy" id="2841590"/>
    <lineage>
        <taxon>Archaea</taxon>
        <taxon>Methanobacteriati</taxon>
        <taxon>Methanobacteriota</taxon>
        <taxon>Stenosarchaea group</taxon>
        <taxon>Halobacteria</taxon>
        <taxon>Halobacteriales</taxon>
        <taxon>Natronomonadaceae</taxon>
        <taxon>Natronomonas</taxon>
    </lineage>
</organism>
<dbReference type="Pfam" id="PF02878">
    <property type="entry name" value="PGM_PMM_I"/>
    <property type="match status" value="1"/>
</dbReference>
<feature type="domain" description="Alpha-D-phosphohexomutase alpha/beta/alpha" evidence="10">
    <location>
        <begin position="150"/>
        <end position="254"/>
    </location>
</feature>
<sequence>MDIFGSSGVRGVVGEEITPSFVGQVAAAAGTVLDTESVAVARDTRTTGRMFVDAAASALAAVGCSVRRLGVVPTPGAQAYAERHAVPAVVITASHNPPQYNGLKLIGADGIELTERTLERIETRLTADGVDSVGYADVGTSLTVEGTRTAYVEELLDRLEATGVREPIASADLTVALDPGHGAGCLTSPRFFGELGCRILTLNAQPDGHFPGRNPEPVPGNLTDLQRLVRSSDADVGIAHDGDADRAIFIDENGRHIEGESSLAALAAAELEADDVVVSAVNVSQRLVDVAADAGADLELTPIGSTHLITRIRELDGAGASVPIAGEGNGGVLFPDYRLARDGAYTAARFLELLVEKPASDVVAEYGGYTMVRENVVYGDETERAAMLEAAESHAEAADAELTTLDGYRLDYGDAWVLARPSGTEPLVRLYAEARREGRAERLLEEFYDAIVAAGSSEG</sequence>
<feature type="domain" description="Alpha-D-phosphohexomutase alpha/beta/alpha" evidence="9">
    <location>
        <begin position="3"/>
        <end position="127"/>
    </location>
</feature>
<evidence type="ECO:0000313" key="13">
    <source>
        <dbReference type="Proteomes" id="UP001139494"/>
    </source>
</evidence>
<dbReference type="SUPFAM" id="SSF53738">
    <property type="entry name" value="Phosphoglucomutase, first 3 domains"/>
    <property type="match status" value="3"/>
</dbReference>
<comment type="caution">
    <text evidence="12">The sequence shown here is derived from an EMBL/GenBank/DDBJ whole genome shotgun (WGS) entry which is preliminary data.</text>
</comment>
<dbReference type="InterPro" id="IPR005841">
    <property type="entry name" value="Alpha-D-phosphohexomutase_SF"/>
</dbReference>
<dbReference type="Pfam" id="PF02879">
    <property type="entry name" value="PGM_PMM_II"/>
    <property type="match status" value="1"/>
</dbReference>
<comment type="cofactor">
    <cofactor evidence="1">
        <name>Mg(2+)</name>
        <dbReference type="ChEBI" id="CHEBI:18420"/>
    </cofactor>
</comment>
<dbReference type="Gene3D" id="3.40.120.10">
    <property type="entry name" value="Alpha-D-Glucose-1,6-Bisphosphate, subunit A, domain 3"/>
    <property type="match status" value="3"/>
</dbReference>
<dbReference type="PROSITE" id="PS00710">
    <property type="entry name" value="PGM_PMM"/>
    <property type="match status" value="1"/>
</dbReference>
<accession>A0A9R1CNH4</accession>
<dbReference type="GO" id="GO:0004615">
    <property type="term" value="F:phosphomannomutase activity"/>
    <property type="evidence" value="ECO:0007669"/>
    <property type="project" value="TreeGrafter"/>
</dbReference>
<dbReference type="SUPFAM" id="SSF55957">
    <property type="entry name" value="Phosphoglucomutase, C-terminal domain"/>
    <property type="match status" value="1"/>
</dbReference>
<dbReference type="InterPro" id="IPR005843">
    <property type="entry name" value="A-D-PHexomutase_C"/>
</dbReference>
<dbReference type="EC" id="5.4.2.10" evidence="12"/>
<dbReference type="EMBL" id="JAHLKM010000001">
    <property type="protein sequence ID" value="MCQ4331928.1"/>
    <property type="molecule type" value="Genomic_DNA"/>
</dbReference>
<evidence type="ECO:0000259" key="11">
    <source>
        <dbReference type="Pfam" id="PF02880"/>
    </source>
</evidence>
<dbReference type="InterPro" id="IPR005845">
    <property type="entry name" value="A-D-PHexomutase_a/b/a-II"/>
</dbReference>
<dbReference type="InterPro" id="IPR036900">
    <property type="entry name" value="A-D-PHexomutase_C_sf"/>
</dbReference>
<evidence type="ECO:0000256" key="4">
    <source>
        <dbReference type="ARBA" id="ARBA00022723"/>
    </source>
</evidence>
<dbReference type="InterPro" id="IPR005846">
    <property type="entry name" value="A-D-PHexomutase_a/b/a-III"/>
</dbReference>
<dbReference type="PANTHER" id="PTHR42946">
    <property type="entry name" value="PHOSPHOHEXOSE MUTASE"/>
    <property type="match status" value="1"/>
</dbReference>
<evidence type="ECO:0000256" key="7">
    <source>
        <dbReference type="RuleBase" id="RU004326"/>
    </source>
</evidence>
<proteinExistence type="inferred from homology"/>
<dbReference type="NCBIfam" id="TIGR03990">
    <property type="entry name" value="Arch_GlmM"/>
    <property type="match status" value="1"/>
</dbReference>
<dbReference type="AlphaFoldDB" id="A0A9R1CNH4"/>
<evidence type="ECO:0000256" key="5">
    <source>
        <dbReference type="ARBA" id="ARBA00022842"/>
    </source>
</evidence>
<evidence type="ECO:0000256" key="3">
    <source>
        <dbReference type="ARBA" id="ARBA00022553"/>
    </source>
</evidence>
<dbReference type="InterPro" id="IPR005844">
    <property type="entry name" value="A-D-PHexomutase_a/b/a-I"/>
</dbReference>
<dbReference type="InterPro" id="IPR024086">
    <property type="entry name" value="GlmM_arc-type"/>
</dbReference>
<dbReference type="GO" id="GO:0005975">
    <property type="term" value="P:carbohydrate metabolic process"/>
    <property type="evidence" value="ECO:0007669"/>
    <property type="project" value="InterPro"/>
</dbReference>
<protein>
    <submittedName>
        <fullName evidence="12">Phosphoglucosamine mutase</fullName>
        <ecNumber evidence="12">5.4.2.10</ecNumber>
    </submittedName>
</protein>
<dbReference type="Gene3D" id="3.30.310.50">
    <property type="entry name" value="Alpha-D-phosphohexomutase, C-terminal domain"/>
    <property type="match status" value="1"/>
</dbReference>
<dbReference type="CDD" id="cd03087">
    <property type="entry name" value="PGM_like1"/>
    <property type="match status" value="1"/>
</dbReference>
<dbReference type="Pfam" id="PF02880">
    <property type="entry name" value="PGM_PMM_III"/>
    <property type="match status" value="1"/>
</dbReference>
<feature type="domain" description="Alpha-D-phosphohexomutase C-terminal" evidence="8">
    <location>
        <begin position="388"/>
        <end position="449"/>
    </location>
</feature>
<dbReference type="GO" id="GO:0000287">
    <property type="term" value="F:magnesium ion binding"/>
    <property type="evidence" value="ECO:0007669"/>
    <property type="project" value="InterPro"/>
</dbReference>
<reference evidence="12" key="1">
    <citation type="journal article" date="2023" name="Front. Microbiol.">
        <title>Genomic-based phylogenetic and metabolic analyses of the genus Natronomonas, and description of Natronomonas aquatica sp. nov.</title>
        <authorList>
            <person name="Garcia-Roldan A."/>
            <person name="Duran-Viseras A."/>
            <person name="de la Haba R.R."/>
            <person name="Corral P."/>
            <person name="Sanchez-Porro C."/>
            <person name="Ventosa A."/>
        </authorList>
    </citation>
    <scope>NUCLEOTIDE SEQUENCE</scope>
    <source>
        <strain evidence="12">F2-12</strain>
    </source>
</reference>
<dbReference type="InterPro" id="IPR016066">
    <property type="entry name" value="A-D-PHexomutase_CS"/>
</dbReference>
<evidence type="ECO:0000259" key="8">
    <source>
        <dbReference type="Pfam" id="PF00408"/>
    </source>
</evidence>
<evidence type="ECO:0000256" key="1">
    <source>
        <dbReference type="ARBA" id="ARBA00001946"/>
    </source>
</evidence>
<evidence type="ECO:0000259" key="9">
    <source>
        <dbReference type="Pfam" id="PF02878"/>
    </source>
</evidence>
<evidence type="ECO:0000259" key="10">
    <source>
        <dbReference type="Pfam" id="PF02879"/>
    </source>
</evidence>
<dbReference type="FunFam" id="3.40.120.10:FF:000003">
    <property type="entry name" value="Phosphoglucosamine mutase"/>
    <property type="match status" value="1"/>
</dbReference>
<keyword evidence="13" id="KW-1185">Reference proteome</keyword>
<dbReference type="Pfam" id="PF00408">
    <property type="entry name" value="PGM_PMM_IV"/>
    <property type="match status" value="1"/>
</dbReference>